<sequence>LLAGAQVNDLTPQKQSALHIAAVHDHSALCKVLIENGVDYDAVDNNRNNALHLACHKGNLATCRVLLTESHINAEAVNLRGQTTHVLAQYGKENAAAIDFDFIS</sequence>
<evidence type="ECO:0000256" key="5">
    <source>
        <dbReference type="ARBA" id="ARBA00022537"/>
    </source>
</evidence>
<evidence type="ECO:0000256" key="12">
    <source>
        <dbReference type="PROSITE-ProRule" id="PRU00023"/>
    </source>
</evidence>
<accession>A0A4Y1ZSA8</accession>
<keyword evidence="8" id="KW-0677">Repeat</keyword>
<feature type="non-terminal residue" evidence="13">
    <location>
        <position position="1"/>
    </location>
</feature>
<evidence type="ECO:0000313" key="13">
    <source>
        <dbReference type="EMBL" id="GBL65729.1"/>
    </source>
</evidence>
<dbReference type="Pfam" id="PF12796">
    <property type="entry name" value="Ank_2"/>
    <property type="match status" value="1"/>
</dbReference>
<proteinExistence type="predicted"/>
<dbReference type="GO" id="GO:0005737">
    <property type="term" value="C:cytoplasm"/>
    <property type="evidence" value="ECO:0007669"/>
    <property type="project" value="TreeGrafter"/>
</dbReference>
<dbReference type="SMART" id="SM00248">
    <property type="entry name" value="ANK"/>
    <property type="match status" value="2"/>
</dbReference>
<keyword evidence="9" id="KW-0638">Presynaptic neurotoxin</keyword>
<evidence type="ECO:0000256" key="7">
    <source>
        <dbReference type="ARBA" id="ARBA00022699"/>
    </source>
</evidence>
<keyword evidence="10 12" id="KW-0040">ANK repeat</keyword>
<protein>
    <submittedName>
        <fullName evidence="13">Rabankyrin-5</fullName>
    </submittedName>
</protein>
<organism evidence="13 14">
    <name type="scientific">Araneus ventricosus</name>
    <name type="common">Orbweaver spider</name>
    <name type="synonym">Epeira ventricosa</name>
    <dbReference type="NCBI Taxonomy" id="182803"/>
    <lineage>
        <taxon>Eukaryota</taxon>
        <taxon>Metazoa</taxon>
        <taxon>Ecdysozoa</taxon>
        <taxon>Arthropoda</taxon>
        <taxon>Chelicerata</taxon>
        <taxon>Arachnida</taxon>
        <taxon>Araneae</taxon>
        <taxon>Araneomorphae</taxon>
        <taxon>Entelegynae</taxon>
        <taxon>Araneoidea</taxon>
        <taxon>Araneidae</taxon>
        <taxon>Araneus</taxon>
    </lineage>
</organism>
<dbReference type="InterPro" id="IPR036770">
    <property type="entry name" value="Ankyrin_rpt-contain_sf"/>
</dbReference>
<evidence type="ECO:0000256" key="3">
    <source>
        <dbReference type="ARBA" id="ARBA00022483"/>
    </source>
</evidence>
<reference evidence="13 14" key="1">
    <citation type="journal article" date="2019" name="Sci. Rep.">
        <title>Orb-weaving spider Araneus ventricosus genome elucidates the spidroin gene catalogue.</title>
        <authorList>
            <person name="Kono N."/>
            <person name="Nakamura H."/>
            <person name="Ohtoshi R."/>
            <person name="Moran D.A.P."/>
            <person name="Shinohara A."/>
            <person name="Yoshida Y."/>
            <person name="Fujiwara M."/>
            <person name="Mori M."/>
            <person name="Tomita M."/>
            <person name="Arakawa K."/>
        </authorList>
    </citation>
    <scope>NUCLEOTIDE SEQUENCE [LARGE SCALE GENOMIC DNA]</scope>
</reference>
<comment type="subcellular location">
    <subcellularLocation>
        <location evidence="2">Secreted</location>
    </subcellularLocation>
    <subcellularLocation>
        <location evidence="1">Target cell membrane</location>
    </subcellularLocation>
</comment>
<evidence type="ECO:0000256" key="1">
    <source>
        <dbReference type="ARBA" id="ARBA00004175"/>
    </source>
</evidence>
<comment type="caution">
    <text evidence="13">The sequence shown here is derived from an EMBL/GenBank/DDBJ whole genome shotgun (WGS) entry which is preliminary data.</text>
</comment>
<keyword evidence="7" id="KW-0528">Neurotoxin</keyword>
<evidence type="ECO:0000256" key="2">
    <source>
        <dbReference type="ARBA" id="ARBA00004613"/>
    </source>
</evidence>
<evidence type="ECO:0000256" key="9">
    <source>
        <dbReference type="ARBA" id="ARBA00023028"/>
    </source>
</evidence>
<dbReference type="SUPFAM" id="SSF48403">
    <property type="entry name" value="Ankyrin repeat"/>
    <property type="match status" value="1"/>
</dbReference>
<name>A0A4Y1ZSA8_ARAVE</name>
<keyword evidence="6" id="KW-0800">Toxin</keyword>
<dbReference type="PROSITE" id="PS50297">
    <property type="entry name" value="ANK_REP_REGION"/>
    <property type="match status" value="1"/>
</dbReference>
<keyword evidence="11" id="KW-1053">Target membrane</keyword>
<dbReference type="GO" id="GO:0005576">
    <property type="term" value="C:extracellular region"/>
    <property type="evidence" value="ECO:0007669"/>
    <property type="project" value="UniProtKB-SubCell"/>
</dbReference>
<evidence type="ECO:0000256" key="4">
    <source>
        <dbReference type="ARBA" id="ARBA00022525"/>
    </source>
</evidence>
<dbReference type="PANTHER" id="PTHR24198">
    <property type="entry name" value="ANKYRIN REPEAT AND PROTEIN KINASE DOMAIN-CONTAINING PROTEIN"/>
    <property type="match status" value="1"/>
</dbReference>
<keyword evidence="14" id="KW-1185">Reference proteome</keyword>
<keyword evidence="3" id="KW-0268">Exocytosis</keyword>
<gene>
    <name evidence="13" type="primary">ANKFY1</name>
    <name evidence="13" type="ORF">AVEN_67456_1</name>
</gene>
<keyword evidence="11" id="KW-0472">Membrane</keyword>
<dbReference type="GO" id="GO:0006887">
    <property type="term" value="P:exocytosis"/>
    <property type="evidence" value="ECO:0007669"/>
    <property type="project" value="UniProtKB-KW"/>
</dbReference>
<dbReference type="EMBL" id="BGPR01077457">
    <property type="protein sequence ID" value="GBL65729.1"/>
    <property type="molecule type" value="Genomic_DNA"/>
</dbReference>
<feature type="repeat" description="ANK" evidence="12">
    <location>
        <begin position="13"/>
        <end position="45"/>
    </location>
</feature>
<dbReference type="Proteomes" id="UP000499080">
    <property type="component" value="Unassembled WGS sequence"/>
</dbReference>
<keyword evidence="4" id="KW-0964">Secreted</keyword>
<dbReference type="Gene3D" id="1.25.40.20">
    <property type="entry name" value="Ankyrin repeat-containing domain"/>
    <property type="match status" value="1"/>
</dbReference>
<dbReference type="GO" id="GO:0090729">
    <property type="term" value="F:toxin activity"/>
    <property type="evidence" value="ECO:0007669"/>
    <property type="project" value="UniProtKB-KW"/>
</dbReference>
<keyword evidence="5" id="KW-1052">Target cell membrane</keyword>
<dbReference type="InterPro" id="IPR002110">
    <property type="entry name" value="Ankyrin_rpt"/>
</dbReference>
<dbReference type="OrthoDB" id="448455at2759"/>
<dbReference type="AlphaFoldDB" id="A0A4Y1ZSA8"/>
<evidence type="ECO:0000256" key="11">
    <source>
        <dbReference type="ARBA" id="ARBA00023298"/>
    </source>
</evidence>
<dbReference type="GO" id="GO:0044231">
    <property type="term" value="C:host cell presynaptic membrane"/>
    <property type="evidence" value="ECO:0007669"/>
    <property type="project" value="UniProtKB-KW"/>
</dbReference>
<evidence type="ECO:0000256" key="10">
    <source>
        <dbReference type="ARBA" id="ARBA00023043"/>
    </source>
</evidence>
<evidence type="ECO:0000256" key="8">
    <source>
        <dbReference type="ARBA" id="ARBA00022737"/>
    </source>
</evidence>
<evidence type="ECO:0000313" key="14">
    <source>
        <dbReference type="Proteomes" id="UP000499080"/>
    </source>
</evidence>
<evidence type="ECO:0000256" key="6">
    <source>
        <dbReference type="ARBA" id="ARBA00022656"/>
    </source>
</evidence>
<dbReference type="GO" id="GO:0044218">
    <property type="term" value="C:other organism cell membrane"/>
    <property type="evidence" value="ECO:0007669"/>
    <property type="project" value="UniProtKB-KW"/>
</dbReference>
<dbReference type="PROSITE" id="PS50088">
    <property type="entry name" value="ANK_REPEAT"/>
    <property type="match status" value="1"/>
</dbReference>
<dbReference type="PANTHER" id="PTHR24198:SF185">
    <property type="entry name" value="ANKYRIN-3"/>
    <property type="match status" value="1"/>
</dbReference>